<keyword evidence="2" id="KW-1185">Reference proteome</keyword>
<protein>
    <submittedName>
        <fullName evidence="1">Uncharacterized protein</fullName>
    </submittedName>
</protein>
<accession>A0A9E5T2D1</accession>
<evidence type="ECO:0000313" key="1">
    <source>
        <dbReference type="EMBL" id="NHO68325.1"/>
    </source>
</evidence>
<gene>
    <name evidence="1" type="ORF">G8770_22465</name>
</gene>
<dbReference type="AlphaFoldDB" id="A0A9E5T2D1"/>
<comment type="caution">
    <text evidence="1">The sequence shown here is derived from an EMBL/GenBank/DDBJ whole genome shotgun (WGS) entry which is preliminary data.</text>
</comment>
<name>A0A9E5T2D1_9GAMM</name>
<reference evidence="1" key="1">
    <citation type="submission" date="2020-03" db="EMBL/GenBank/DDBJ databases">
        <authorList>
            <person name="Guo F."/>
        </authorList>
    </citation>
    <scope>NUCLEOTIDE SEQUENCE</scope>
    <source>
        <strain evidence="1">JCM 30134</strain>
    </source>
</reference>
<dbReference type="EMBL" id="JAAONZ010000028">
    <property type="protein sequence ID" value="NHO68325.1"/>
    <property type="molecule type" value="Genomic_DNA"/>
</dbReference>
<proteinExistence type="predicted"/>
<dbReference type="Proteomes" id="UP000787472">
    <property type="component" value="Unassembled WGS sequence"/>
</dbReference>
<sequence>MKSNVKNQSTALCETKIRMGLDHLILEYMLHGFQRGYMFVAIALEAYSLGRRGA</sequence>
<organism evidence="1 2">
    <name type="scientific">Pseudomaricurvus hydrocarbonicus</name>
    <dbReference type="NCBI Taxonomy" id="1470433"/>
    <lineage>
        <taxon>Bacteria</taxon>
        <taxon>Pseudomonadati</taxon>
        <taxon>Pseudomonadota</taxon>
        <taxon>Gammaproteobacteria</taxon>
        <taxon>Cellvibrionales</taxon>
        <taxon>Cellvibrionaceae</taxon>
        <taxon>Pseudomaricurvus</taxon>
    </lineage>
</organism>
<evidence type="ECO:0000313" key="2">
    <source>
        <dbReference type="Proteomes" id="UP000787472"/>
    </source>
</evidence>
<dbReference type="RefSeq" id="WP_167192226.1">
    <property type="nucleotide sequence ID" value="NZ_JAAONZ010000028.1"/>
</dbReference>